<evidence type="ECO:0000313" key="3">
    <source>
        <dbReference type="EMBL" id="WOG97775.1"/>
    </source>
</evidence>
<evidence type="ECO:0000256" key="2">
    <source>
        <dbReference type="SAM" id="SignalP"/>
    </source>
</evidence>
<comment type="similarity">
    <text evidence="1">Belongs to the GASA family.</text>
</comment>
<feature type="signal peptide" evidence="2">
    <location>
        <begin position="1"/>
        <end position="29"/>
    </location>
</feature>
<reference evidence="3" key="2">
    <citation type="submission" date="2022-03" db="EMBL/GenBank/DDBJ databases">
        <title>Draft title - Genomic analysis of global carrot germplasm unveils the trajectory of domestication and the origin of high carotenoid orange carrot.</title>
        <authorList>
            <person name="Iorizzo M."/>
            <person name="Ellison S."/>
            <person name="Senalik D."/>
            <person name="Macko-Podgorni A."/>
            <person name="Grzebelus D."/>
            <person name="Bostan H."/>
            <person name="Rolling W."/>
            <person name="Curaba J."/>
            <person name="Simon P."/>
        </authorList>
    </citation>
    <scope>NUCLEOTIDE SEQUENCE</scope>
    <source>
        <tissue evidence="3">Leaf</tissue>
    </source>
</reference>
<dbReference type="PANTHER" id="PTHR23201">
    <property type="entry name" value="EXTENSIN, PROLINE-RICH PROTEIN"/>
    <property type="match status" value="1"/>
</dbReference>
<accession>A0AAF0WX74</accession>
<dbReference type="Proteomes" id="UP000077755">
    <property type="component" value="Chromosome 4"/>
</dbReference>
<organism evidence="3 4">
    <name type="scientific">Daucus carota subsp. sativus</name>
    <name type="common">Carrot</name>
    <dbReference type="NCBI Taxonomy" id="79200"/>
    <lineage>
        <taxon>Eukaryota</taxon>
        <taxon>Viridiplantae</taxon>
        <taxon>Streptophyta</taxon>
        <taxon>Embryophyta</taxon>
        <taxon>Tracheophyta</taxon>
        <taxon>Spermatophyta</taxon>
        <taxon>Magnoliopsida</taxon>
        <taxon>eudicotyledons</taxon>
        <taxon>Gunneridae</taxon>
        <taxon>Pentapetalae</taxon>
        <taxon>asterids</taxon>
        <taxon>campanulids</taxon>
        <taxon>Apiales</taxon>
        <taxon>Apiaceae</taxon>
        <taxon>Apioideae</taxon>
        <taxon>Scandiceae</taxon>
        <taxon>Daucinae</taxon>
        <taxon>Daucus</taxon>
        <taxon>Daucus sect. Daucus</taxon>
    </lineage>
</organism>
<evidence type="ECO:0000313" key="4">
    <source>
        <dbReference type="Proteomes" id="UP000077755"/>
    </source>
</evidence>
<keyword evidence="2" id="KW-0732">Signal</keyword>
<evidence type="ECO:0008006" key="5">
    <source>
        <dbReference type="Google" id="ProtNLM"/>
    </source>
</evidence>
<dbReference type="PANTHER" id="PTHR23201:SF45">
    <property type="entry name" value="SNAKIN-2-LIKE"/>
    <property type="match status" value="1"/>
</dbReference>
<protein>
    <recommendedName>
        <fullName evidence="5">Gibberellin regulated protein</fullName>
    </recommendedName>
</protein>
<name>A0AAF0WX74_DAUCS</name>
<dbReference type="Pfam" id="PF02704">
    <property type="entry name" value="GASA"/>
    <property type="match status" value="1"/>
</dbReference>
<dbReference type="EMBL" id="CP093346">
    <property type="protein sequence ID" value="WOG97775.1"/>
    <property type="molecule type" value="Genomic_DNA"/>
</dbReference>
<sequence>MAISKSLITFIFVVMISLLLLQVVHNCGAKCAERCKLSGRPNLCHRACGTCCGRCNCVPPGTSGNYDVCPCYANLTTTGGKKKCP</sequence>
<proteinExistence type="inferred from homology"/>
<keyword evidence="4" id="KW-1185">Reference proteome</keyword>
<dbReference type="AlphaFoldDB" id="A0AAF0WX74"/>
<gene>
    <name evidence="3" type="ORF">DCAR_0417116</name>
</gene>
<reference evidence="3" key="1">
    <citation type="journal article" date="2016" name="Nat. Genet.">
        <title>A high-quality carrot genome assembly provides new insights into carotenoid accumulation and asterid genome evolution.</title>
        <authorList>
            <person name="Iorizzo M."/>
            <person name="Ellison S."/>
            <person name="Senalik D."/>
            <person name="Zeng P."/>
            <person name="Satapoomin P."/>
            <person name="Huang J."/>
            <person name="Bowman M."/>
            <person name="Iovene M."/>
            <person name="Sanseverino W."/>
            <person name="Cavagnaro P."/>
            <person name="Yildiz M."/>
            <person name="Macko-Podgorni A."/>
            <person name="Moranska E."/>
            <person name="Grzebelus E."/>
            <person name="Grzebelus D."/>
            <person name="Ashrafi H."/>
            <person name="Zheng Z."/>
            <person name="Cheng S."/>
            <person name="Spooner D."/>
            <person name="Van Deynze A."/>
            <person name="Simon P."/>
        </authorList>
    </citation>
    <scope>NUCLEOTIDE SEQUENCE</scope>
    <source>
        <tissue evidence="3">Leaf</tissue>
    </source>
</reference>
<feature type="chain" id="PRO_5042283188" description="Gibberellin regulated protein" evidence="2">
    <location>
        <begin position="30"/>
        <end position="85"/>
    </location>
</feature>
<dbReference type="InterPro" id="IPR003854">
    <property type="entry name" value="GASA"/>
</dbReference>
<evidence type="ECO:0000256" key="1">
    <source>
        <dbReference type="ARBA" id="ARBA00010582"/>
    </source>
</evidence>